<evidence type="ECO:0000256" key="4">
    <source>
        <dbReference type="ARBA" id="ARBA00023125"/>
    </source>
</evidence>
<dbReference type="Pfam" id="PF05460">
    <property type="entry name" value="ORC6"/>
    <property type="match status" value="1"/>
</dbReference>
<dbReference type="AlphaFoldDB" id="A0A8H3EQ24"/>
<dbReference type="InterPro" id="IPR008721">
    <property type="entry name" value="ORC6_cyclin_first"/>
</dbReference>
<feature type="domain" description="ORC6 first cyclin-like" evidence="7">
    <location>
        <begin position="12"/>
        <end position="93"/>
    </location>
</feature>
<name>A0A8H3EQ24_9LECA</name>
<keyword evidence="4" id="KW-0238">DNA-binding</keyword>
<comment type="subcellular location">
    <subcellularLocation>
        <location evidence="1">Nucleus</location>
    </subcellularLocation>
</comment>
<dbReference type="GO" id="GO:0005664">
    <property type="term" value="C:nuclear origin of replication recognition complex"/>
    <property type="evidence" value="ECO:0007669"/>
    <property type="project" value="InterPro"/>
</dbReference>
<evidence type="ECO:0000313" key="9">
    <source>
        <dbReference type="Proteomes" id="UP000664203"/>
    </source>
</evidence>
<gene>
    <name evidence="8" type="ORF">ALECFALPRED_006789</name>
</gene>
<dbReference type="GO" id="GO:0006260">
    <property type="term" value="P:DNA replication"/>
    <property type="evidence" value="ECO:0007669"/>
    <property type="project" value="UniProtKB-KW"/>
</dbReference>
<protein>
    <recommendedName>
        <fullName evidence="7">ORC6 first cyclin-like domain-containing protein</fullName>
    </recommendedName>
</protein>
<feature type="region of interest" description="Disordered" evidence="6">
    <location>
        <begin position="96"/>
        <end position="138"/>
    </location>
</feature>
<dbReference type="EMBL" id="CAJPDR010000044">
    <property type="protein sequence ID" value="CAF9910666.1"/>
    <property type="molecule type" value="Genomic_DNA"/>
</dbReference>
<organism evidence="8 9">
    <name type="scientific">Alectoria fallacina</name>
    <dbReference type="NCBI Taxonomy" id="1903189"/>
    <lineage>
        <taxon>Eukaryota</taxon>
        <taxon>Fungi</taxon>
        <taxon>Dikarya</taxon>
        <taxon>Ascomycota</taxon>
        <taxon>Pezizomycotina</taxon>
        <taxon>Lecanoromycetes</taxon>
        <taxon>OSLEUM clade</taxon>
        <taxon>Lecanoromycetidae</taxon>
        <taxon>Lecanorales</taxon>
        <taxon>Lecanorineae</taxon>
        <taxon>Parmeliaceae</taxon>
        <taxon>Alectoria</taxon>
    </lineage>
</organism>
<keyword evidence="3" id="KW-0235">DNA replication</keyword>
<feature type="compositionally biased region" description="Polar residues" evidence="6">
    <location>
        <begin position="102"/>
        <end position="115"/>
    </location>
</feature>
<keyword evidence="9" id="KW-1185">Reference proteome</keyword>
<accession>A0A8H3EQ24</accession>
<evidence type="ECO:0000313" key="8">
    <source>
        <dbReference type="EMBL" id="CAF9910666.1"/>
    </source>
</evidence>
<evidence type="ECO:0000256" key="6">
    <source>
        <dbReference type="SAM" id="MobiDB-lite"/>
    </source>
</evidence>
<keyword evidence="5" id="KW-0539">Nucleus</keyword>
<evidence type="ECO:0000256" key="3">
    <source>
        <dbReference type="ARBA" id="ARBA00022705"/>
    </source>
</evidence>
<sequence>MDKSMAQALMGLIPTLTGPLPLELLELAMSLLAQSRSKASSLKADEEIARSYACANLACERLKQSLALPKVEPRPPCPPKVYQKLYRYLDSALPAGTRRTTRPSSHNTSISTPRSSPAKPKTPAKASSLRPDTRQKATSQTLLNCGTEAPTWIMPVIRRLCNKMVAPAAPHHIFAGVSSILASQKQQSEVKIPALIVAVYILVTTRLAGTETVPDEYQVRRNLALEIVKDAARKDEADMEVDNADIDKCMHEFKDQKWTQMDWFGNITPGAGVDLHEREKDSVEEYDDDEADEGDILPLTRIIIGKRDSLDQDYLQAGLGTMMRDQVDYLSDHRRREYQEWKKDILVQVKELENSQDMDVGPG</sequence>
<dbReference type="OrthoDB" id="5367324at2759"/>
<proteinExistence type="inferred from homology"/>
<reference evidence="8" key="1">
    <citation type="submission" date="2021-03" db="EMBL/GenBank/DDBJ databases">
        <authorList>
            <person name="Tagirdzhanova G."/>
        </authorList>
    </citation>
    <scope>NUCLEOTIDE SEQUENCE</scope>
</reference>
<evidence type="ECO:0000256" key="2">
    <source>
        <dbReference type="ARBA" id="ARBA00010840"/>
    </source>
</evidence>
<comment type="similarity">
    <text evidence="2">Belongs to the ORC6 family.</text>
</comment>
<dbReference type="Proteomes" id="UP000664203">
    <property type="component" value="Unassembled WGS sequence"/>
</dbReference>
<evidence type="ECO:0000256" key="5">
    <source>
        <dbReference type="ARBA" id="ARBA00023242"/>
    </source>
</evidence>
<dbReference type="GO" id="GO:0003677">
    <property type="term" value="F:DNA binding"/>
    <property type="evidence" value="ECO:0007669"/>
    <property type="project" value="UniProtKB-KW"/>
</dbReference>
<evidence type="ECO:0000256" key="1">
    <source>
        <dbReference type="ARBA" id="ARBA00004123"/>
    </source>
</evidence>
<evidence type="ECO:0000259" key="7">
    <source>
        <dbReference type="Pfam" id="PF05460"/>
    </source>
</evidence>
<comment type="caution">
    <text evidence="8">The sequence shown here is derived from an EMBL/GenBank/DDBJ whole genome shotgun (WGS) entry which is preliminary data.</text>
</comment>